<proteinExistence type="predicted"/>
<name>A0AAW0HV06_MYOGA</name>
<dbReference type="GO" id="GO:0005793">
    <property type="term" value="C:endoplasmic reticulum-Golgi intermediate compartment"/>
    <property type="evidence" value="ECO:0007669"/>
    <property type="project" value="TreeGrafter"/>
</dbReference>
<accession>A0AAW0HV06</accession>
<dbReference type="GO" id="GO:0016020">
    <property type="term" value="C:membrane"/>
    <property type="evidence" value="ECO:0007669"/>
    <property type="project" value="TreeGrafter"/>
</dbReference>
<reference evidence="3 4" key="1">
    <citation type="journal article" date="2023" name="bioRxiv">
        <title>Conserved and derived expression patterns and positive selection on dental genes reveal complex evolutionary context of ever-growing rodent molars.</title>
        <authorList>
            <person name="Calamari Z.T."/>
            <person name="Song A."/>
            <person name="Cohen E."/>
            <person name="Akter M."/>
            <person name="Roy R.D."/>
            <person name="Hallikas O."/>
            <person name="Christensen M.M."/>
            <person name="Li P."/>
            <person name="Marangoni P."/>
            <person name="Jernvall J."/>
            <person name="Klein O.D."/>
        </authorList>
    </citation>
    <scope>NUCLEOTIDE SEQUENCE [LARGE SCALE GENOMIC DNA]</scope>
    <source>
        <strain evidence="3">V071</strain>
    </source>
</reference>
<dbReference type="PANTHER" id="PTHR18887">
    <property type="entry name" value="GOLGI-ASSOCIATED PROTEIN GCP360-RELATED"/>
    <property type="match status" value="1"/>
</dbReference>
<evidence type="ECO:0000256" key="2">
    <source>
        <dbReference type="SAM" id="MobiDB-lite"/>
    </source>
</evidence>
<dbReference type="InterPro" id="IPR026202">
    <property type="entry name" value="GOLGB1"/>
</dbReference>
<dbReference type="EMBL" id="JBBHLL010000320">
    <property type="protein sequence ID" value="KAK7805983.1"/>
    <property type="molecule type" value="Genomic_DNA"/>
</dbReference>
<protein>
    <submittedName>
        <fullName evidence="3">Uncharacterized protein</fullName>
    </submittedName>
</protein>
<gene>
    <name evidence="3" type="ORF">U0070_011738</name>
</gene>
<dbReference type="PANTHER" id="PTHR18887:SF2">
    <property type="entry name" value="GOLGIN SUBFAMILY B MEMBER 1"/>
    <property type="match status" value="1"/>
</dbReference>
<evidence type="ECO:0000256" key="1">
    <source>
        <dbReference type="SAM" id="Coils"/>
    </source>
</evidence>
<comment type="caution">
    <text evidence="3">The sequence shown here is derived from an EMBL/GenBank/DDBJ whole genome shotgun (WGS) entry which is preliminary data.</text>
</comment>
<evidence type="ECO:0000313" key="4">
    <source>
        <dbReference type="Proteomes" id="UP001488838"/>
    </source>
</evidence>
<sequence>DDRGRVIEEAKKWELKFADAIQTKEEIRVKEENCMALKDQLQQVTTCAEELKIRIAKRRLQQQHNKEIQTLENLLSQKEEENVALEEENKKAVEKTSQLMETLGSIKKESLEQKTQLQSFVKSMSSPQGDRDRILSDSQQLEERHLSLIVEKDQLIQEAAAENNKFEG</sequence>
<organism evidence="3 4">
    <name type="scientific">Myodes glareolus</name>
    <name type="common">Bank vole</name>
    <name type="synonym">Clethrionomys glareolus</name>
    <dbReference type="NCBI Taxonomy" id="447135"/>
    <lineage>
        <taxon>Eukaryota</taxon>
        <taxon>Metazoa</taxon>
        <taxon>Chordata</taxon>
        <taxon>Craniata</taxon>
        <taxon>Vertebrata</taxon>
        <taxon>Euteleostomi</taxon>
        <taxon>Mammalia</taxon>
        <taxon>Eutheria</taxon>
        <taxon>Euarchontoglires</taxon>
        <taxon>Glires</taxon>
        <taxon>Rodentia</taxon>
        <taxon>Myomorpha</taxon>
        <taxon>Muroidea</taxon>
        <taxon>Cricetidae</taxon>
        <taxon>Arvicolinae</taxon>
        <taxon>Myodes</taxon>
    </lineage>
</organism>
<evidence type="ECO:0000313" key="3">
    <source>
        <dbReference type="EMBL" id="KAK7805983.1"/>
    </source>
</evidence>
<feature type="region of interest" description="Disordered" evidence="2">
    <location>
        <begin position="117"/>
        <end position="137"/>
    </location>
</feature>
<keyword evidence="4" id="KW-1185">Reference proteome</keyword>
<feature type="compositionally biased region" description="Polar residues" evidence="2">
    <location>
        <begin position="117"/>
        <end position="128"/>
    </location>
</feature>
<feature type="non-terminal residue" evidence="3">
    <location>
        <position position="1"/>
    </location>
</feature>
<keyword evidence="1" id="KW-0175">Coiled coil</keyword>
<feature type="coiled-coil region" evidence="1">
    <location>
        <begin position="20"/>
        <end position="102"/>
    </location>
</feature>
<dbReference type="AlphaFoldDB" id="A0AAW0HV06"/>
<dbReference type="GO" id="GO:0005801">
    <property type="term" value="C:cis-Golgi network"/>
    <property type="evidence" value="ECO:0007669"/>
    <property type="project" value="TreeGrafter"/>
</dbReference>
<dbReference type="Proteomes" id="UP001488838">
    <property type="component" value="Unassembled WGS sequence"/>
</dbReference>